<dbReference type="EMBL" id="BLLF01000309">
    <property type="protein sequence ID" value="GFH10358.1"/>
    <property type="molecule type" value="Genomic_DNA"/>
</dbReference>
<keyword evidence="2" id="KW-1185">Reference proteome</keyword>
<feature type="non-terminal residue" evidence="1">
    <location>
        <position position="1"/>
    </location>
</feature>
<comment type="caution">
    <text evidence="1">The sequence shown here is derived from an EMBL/GenBank/DDBJ whole genome shotgun (WGS) entry which is preliminary data.</text>
</comment>
<proteinExistence type="predicted"/>
<feature type="non-terminal residue" evidence="1">
    <location>
        <position position="199"/>
    </location>
</feature>
<accession>A0A699YRJ9</accession>
<sequence>AFLALEATVKELQVVPSYQLEKLQYEVVDTIRYRRQQLLRLWQADGNKSFWVDCRELVGNAHCLLLERDYARFSVTRWLRRMDLTAVPRSALLWINSPEPCQAAHMAVLQVLVSLALGPQAPITQMPVMPHKLLVVSGPCGVGKSLLLSLLLRDHPHSLHLLIAKLDAGELVADLVVEHAGFQYALAQSTLDQAWEAGK</sequence>
<reference evidence="1 2" key="1">
    <citation type="submission" date="2020-02" db="EMBL/GenBank/DDBJ databases">
        <title>Draft genome sequence of Haematococcus lacustris strain NIES-144.</title>
        <authorList>
            <person name="Morimoto D."/>
            <person name="Nakagawa S."/>
            <person name="Yoshida T."/>
            <person name="Sawayama S."/>
        </authorList>
    </citation>
    <scope>NUCLEOTIDE SEQUENCE [LARGE SCALE GENOMIC DNA]</scope>
    <source>
        <strain evidence="1 2">NIES-144</strain>
    </source>
</reference>
<dbReference type="AlphaFoldDB" id="A0A699YRJ9"/>
<organism evidence="1 2">
    <name type="scientific">Haematococcus lacustris</name>
    <name type="common">Green alga</name>
    <name type="synonym">Haematococcus pluvialis</name>
    <dbReference type="NCBI Taxonomy" id="44745"/>
    <lineage>
        <taxon>Eukaryota</taxon>
        <taxon>Viridiplantae</taxon>
        <taxon>Chlorophyta</taxon>
        <taxon>core chlorophytes</taxon>
        <taxon>Chlorophyceae</taxon>
        <taxon>CS clade</taxon>
        <taxon>Chlamydomonadales</taxon>
        <taxon>Haematococcaceae</taxon>
        <taxon>Haematococcus</taxon>
    </lineage>
</organism>
<name>A0A699YRJ9_HAELA</name>
<gene>
    <name evidence="1" type="ORF">HaLaN_05658</name>
</gene>
<dbReference type="Proteomes" id="UP000485058">
    <property type="component" value="Unassembled WGS sequence"/>
</dbReference>
<evidence type="ECO:0000313" key="2">
    <source>
        <dbReference type="Proteomes" id="UP000485058"/>
    </source>
</evidence>
<protein>
    <submittedName>
        <fullName evidence="1">Uncharacterized protein</fullName>
    </submittedName>
</protein>
<evidence type="ECO:0000313" key="1">
    <source>
        <dbReference type="EMBL" id="GFH10358.1"/>
    </source>
</evidence>